<comment type="caution">
    <text evidence="3">The sequence shown here is derived from an EMBL/GenBank/DDBJ whole genome shotgun (WGS) entry which is preliminary data.</text>
</comment>
<dbReference type="Proteomes" id="UP001174934">
    <property type="component" value="Unassembled WGS sequence"/>
</dbReference>
<proteinExistence type="predicted"/>
<evidence type="ECO:0000256" key="2">
    <source>
        <dbReference type="SAM" id="SignalP"/>
    </source>
</evidence>
<feature type="signal peptide" evidence="2">
    <location>
        <begin position="1"/>
        <end position="23"/>
    </location>
</feature>
<keyword evidence="2" id="KW-0732">Signal</keyword>
<evidence type="ECO:0000313" key="4">
    <source>
        <dbReference type="Proteomes" id="UP001174934"/>
    </source>
</evidence>
<reference evidence="3" key="1">
    <citation type="submission" date="2023-06" db="EMBL/GenBank/DDBJ databases">
        <title>Genome-scale phylogeny and comparative genomics of the fungal order Sordariales.</title>
        <authorList>
            <consortium name="Lawrence Berkeley National Laboratory"/>
            <person name="Hensen N."/>
            <person name="Bonometti L."/>
            <person name="Westerberg I."/>
            <person name="Brannstrom I.O."/>
            <person name="Guillou S."/>
            <person name="Cros-Aarteil S."/>
            <person name="Calhoun S."/>
            <person name="Haridas S."/>
            <person name="Kuo A."/>
            <person name="Mondo S."/>
            <person name="Pangilinan J."/>
            <person name="Riley R."/>
            <person name="LaButti K."/>
            <person name="Andreopoulos B."/>
            <person name="Lipzen A."/>
            <person name="Chen C."/>
            <person name="Yanf M."/>
            <person name="Daum C."/>
            <person name="Ng V."/>
            <person name="Clum A."/>
            <person name="Steindorff A."/>
            <person name="Ohm R."/>
            <person name="Martin F."/>
            <person name="Silar P."/>
            <person name="Natvig D."/>
            <person name="Lalanne C."/>
            <person name="Gautier V."/>
            <person name="Ament-velasquez S.L."/>
            <person name="Kruys A."/>
            <person name="Hutchinson M.I."/>
            <person name="Powell A.J."/>
            <person name="Barry K."/>
            <person name="Miller A.N."/>
            <person name="Grigoriev I.V."/>
            <person name="Debuchy R."/>
            <person name="Gladieux P."/>
            <person name="Thoren M.H."/>
            <person name="Johannesson H."/>
        </authorList>
    </citation>
    <scope>NUCLEOTIDE SEQUENCE</scope>
    <source>
        <strain evidence="3">SMH3391-2</strain>
    </source>
</reference>
<protein>
    <submittedName>
        <fullName evidence="3">Uncharacterized protein</fullName>
    </submittedName>
</protein>
<sequence length="377" mass="41133">MVKINSPLAFAIAAITHLGTTHASPPSISPAPKHHIRSNGHGSHNHGCPPLNRGSFAIDYFQLYAENADWDEASCLVWFGSVWNATVAIYDPYTDTMLDVLSFPGTSYTGTIHIGGVARDPHTGLITILTDSARPWETAGADVSGDHLLMKYSPYSKKILWTLNITAVTRGRYGAFQDVEHDKRGNTYVVGTFPGTVMRADREGRAVGPWYLPEPFPNTTTRWGFSGLAAVGGESEVLLANDGDGRLYRFDMREAEGRPVLVPTTPEVLYTGQDAIYLPPMYGGRVLLVASHDNGIQVLRSRDRTWRTAENLGLIPSPTGGLYEGGFAVAPVQIGSDAVYLVDLFWDTPWVPGTVAGNRSLFPMKDITSDVERLLRG</sequence>
<keyword evidence="4" id="KW-1185">Reference proteome</keyword>
<feature type="chain" id="PRO_5041359562" evidence="2">
    <location>
        <begin position="24"/>
        <end position="377"/>
    </location>
</feature>
<gene>
    <name evidence="3" type="ORF">B0T17DRAFT_572834</name>
</gene>
<dbReference type="AlphaFoldDB" id="A0AA40CAV8"/>
<dbReference type="EMBL" id="JAULSR010000002">
    <property type="protein sequence ID" value="KAK0630859.1"/>
    <property type="molecule type" value="Genomic_DNA"/>
</dbReference>
<feature type="region of interest" description="Disordered" evidence="1">
    <location>
        <begin position="23"/>
        <end position="44"/>
    </location>
</feature>
<name>A0AA40CAV8_9PEZI</name>
<dbReference type="InterPro" id="IPR054550">
    <property type="entry name" value="Mala_s_1-like"/>
</dbReference>
<evidence type="ECO:0000313" key="3">
    <source>
        <dbReference type="EMBL" id="KAK0630859.1"/>
    </source>
</evidence>
<dbReference type="CDD" id="cd12811">
    <property type="entry name" value="MALA"/>
    <property type="match status" value="1"/>
</dbReference>
<evidence type="ECO:0000256" key="1">
    <source>
        <dbReference type="SAM" id="MobiDB-lite"/>
    </source>
</evidence>
<organism evidence="3 4">
    <name type="scientific">Bombardia bombarda</name>
    <dbReference type="NCBI Taxonomy" id="252184"/>
    <lineage>
        <taxon>Eukaryota</taxon>
        <taxon>Fungi</taxon>
        <taxon>Dikarya</taxon>
        <taxon>Ascomycota</taxon>
        <taxon>Pezizomycotina</taxon>
        <taxon>Sordariomycetes</taxon>
        <taxon>Sordariomycetidae</taxon>
        <taxon>Sordariales</taxon>
        <taxon>Lasiosphaeriaceae</taxon>
        <taxon>Bombardia</taxon>
    </lineage>
</organism>
<dbReference type="SUPFAM" id="SSF101898">
    <property type="entry name" value="NHL repeat"/>
    <property type="match status" value="1"/>
</dbReference>
<accession>A0AA40CAV8</accession>